<keyword evidence="1" id="KW-0812">Transmembrane</keyword>
<feature type="transmembrane region" description="Helical" evidence="1">
    <location>
        <begin position="134"/>
        <end position="152"/>
    </location>
</feature>
<dbReference type="Proteomes" id="UP000248783">
    <property type="component" value="Unassembled WGS sequence"/>
</dbReference>
<name>A0A2W5WM39_9MICO</name>
<protein>
    <recommendedName>
        <fullName evidence="4">Integral membrane protein</fullName>
    </recommendedName>
</protein>
<dbReference type="RefSeq" id="WP_111251821.1">
    <property type="nucleotide sequence ID" value="NZ_QKWH01000013.1"/>
</dbReference>
<evidence type="ECO:0008006" key="4">
    <source>
        <dbReference type="Google" id="ProtNLM"/>
    </source>
</evidence>
<evidence type="ECO:0000256" key="1">
    <source>
        <dbReference type="SAM" id="Phobius"/>
    </source>
</evidence>
<dbReference type="EMBL" id="QKWH01000013">
    <property type="protein sequence ID" value="PZR52062.1"/>
    <property type="molecule type" value="Genomic_DNA"/>
</dbReference>
<organism evidence="2 3">
    <name type="scientific">Xylanimonas oleitrophica</name>
    <dbReference type="NCBI Taxonomy" id="2607479"/>
    <lineage>
        <taxon>Bacteria</taxon>
        <taxon>Bacillati</taxon>
        <taxon>Actinomycetota</taxon>
        <taxon>Actinomycetes</taxon>
        <taxon>Micrococcales</taxon>
        <taxon>Promicromonosporaceae</taxon>
        <taxon>Xylanimonas</taxon>
    </lineage>
</organism>
<sequence>MTTTEGATALTYGRSLRNLYLVRAAFAVAWVATMLATVADAAEPDPLLTALLVVYPAFDAGAVLWQLRADPDKQRSKAAERVNVGVSAAVAVVLGVTSTATIHGALAVWGVWAIVAGVPQLVAAVRNRRSGGQVAQMLSGGISVLAGASFVVQGLQGTGSMTGAAGYASLGAVFFLVSAVRLTARLRKERA</sequence>
<keyword evidence="3" id="KW-1185">Reference proteome</keyword>
<comment type="caution">
    <text evidence="2">The sequence shown here is derived from an EMBL/GenBank/DDBJ whole genome shotgun (WGS) entry which is preliminary data.</text>
</comment>
<reference evidence="2 3" key="1">
    <citation type="submission" date="2018-06" db="EMBL/GenBank/DDBJ databases">
        <title>Whole genome sequencing of a novel hydrocarbon degrading bacterial strain, PW21 isolated from oil contaminated produced water sample.</title>
        <authorList>
            <person name="Nagkirti P."/>
            <person name="Shaikh A."/>
            <person name="Gowdaman V."/>
            <person name="Engineer A.E."/>
            <person name="Dagar S."/>
            <person name="Dhakephalkar P.K."/>
        </authorList>
    </citation>
    <scope>NUCLEOTIDE SEQUENCE [LARGE SCALE GENOMIC DNA]</scope>
    <source>
        <strain evidence="2 3">PW21</strain>
    </source>
</reference>
<evidence type="ECO:0000313" key="3">
    <source>
        <dbReference type="Proteomes" id="UP000248783"/>
    </source>
</evidence>
<feature type="transmembrane region" description="Helical" evidence="1">
    <location>
        <begin position="102"/>
        <end position="122"/>
    </location>
</feature>
<proteinExistence type="predicted"/>
<dbReference type="AlphaFoldDB" id="A0A2W5WM39"/>
<accession>A0A2W5WM39</accession>
<feature type="transmembrane region" description="Helical" evidence="1">
    <location>
        <begin position="79"/>
        <end position="96"/>
    </location>
</feature>
<keyword evidence="1" id="KW-1133">Transmembrane helix</keyword>
<keyword evidence="1" id="KW-0472">Membrane</keyword>
<evidence type="ECO:0000313" key="2">
    <source>
        <dbReference type="EMBL" id="PZR52062.1"/>
    </source>
</evidence>
<feature type="transmembrane region" description="Helical" evidence="1">
    <location>
        <begin position="47"/>
        <end position="67"/>
    </location>
</feature>
<feature type="transmembrane region" description="Helical" evidence="1">
    <location>
        <begin position="20"/>
        <end position="41"/>
    </location>
</feature>
<feature type="transmembrane region" description="Helical" evidence="1">
    <location>
        <begin position="164"/>
        <end position="184"/>
    </location>
</feature>
<gene>
    <name evidence="2" type="ORF">DNL40_13720</name>
</gene>